<dbReference type="Pfam" id="PF07690">
    <property type="entry name" value="MFS_1"/>
    <property type="match status" value="1"/>
</dbReference>
<evidence type="ECO:0000256" key="5">
    <source>
        <dbReference type="ARBA" id="ARBA00023136"/>
    </source>
</evidence>
<feature type="transmembrane region" description="Helical" evidence="6">
    <location>
        <begin position="342"/>
        <end position="365"/>
    </location>
</feature>
<sequence>MFPQLTAFGYLPALNTIREEFNATINMANATVGVFVALQAITPMLWGPLGDLWGRRPVYLVSLAIYIGACIGAVFSQSILQILFMRMLMALGSGSVQVLGTSHVFCRRGSYTALFSIGQMVAPLTGPIVSGAISNQAGWRYIFVMFALLGATFFIIIFCFIPETLRSLVGNGSGYANPTLMQWIQRRRTLCQLKTESATTPVNGNRSTRSRFTMPDFTQPLRSLGQLDFFVLFTYLGLHFGVFITQMTVASIFLQVDYGLNDLQIGLTFISRDVGAIVGSLVHGRILDRQYAHYLCKYQANLDEEKKMDIKSSRLAPDFPIYRARCGHIWIDALLLQTSSVAFAWCLQYNVHIAALLILQCIFTFGHNGLMVTTQALMTDLATGRVATVAAALNFVRCGLG</sequence>
<feature type="transmembrane region" description="Helical" evidence="6">
    <location>
        <begin position="229"/>
        <end position="254"/>
    </location>
</feature>
<gene>
    <name evidence="8" type="ORF">BCR43DRAFT_430290</name>
</gene>
<dbReference type="PROSITE" id="PS50850">
    <property type="entry name" value="MFS"/>
    <property type="match status" value="1"/>
</dbReference>
<name>A0A1X2HW96_SYNRA</name>
<feature type="domain" description="Major facilitator superfamily (MFS) profile" evidence="7">
    <location>
        <begin position="1"/>
        <end position="401"/>
    </location>
</feature>
<dbReference type="EMBL" id="MCGN01000001">
    <property type="protein sequence ID" value="ORZ03823.1"/>
    <property type="molecule type" value="Genomic_DNA"/>
</dbReference>
<proteinExistence type="predicted"/>
<dbReference type="InterPro" id="IPR036259">
    <property type="entry name" value="MFS_trans_sf"/>
</dbReference>
<comment type="subcellular location">
    <subcellularLocation>
        <location evidence="1">Membrane</location>
        <topology evidence="1">Multi-pass membrane protein</topology>
    </subcellularLocation>
</comment>
<protein>
    <submittedName>
        <fullName evidence="8">Major facilitator superfamily domain-containing protein</fullName>
    </submittedName>
</protein>
<dbReference type="GO" id="GO:0005886">
    <property type="term" value="C:plasma membrane"/>
    <property type="evidence" value="ECO:0007669"/>
    <property type="project" value="TreeGrafter"/>
</dbReference>
<dbReference type="AlphaFoldDB" id="A0A1X2HW96"/>
<feature type="transmembrane region" description="Helical" evidence="6">
    <location>
        <begin position="111"/>
        <end position="133"/>
    </location>
</feature>
<dbReference type="GO" id="GO:0022857">
    <property type="term" value="F:transmembrane transporter activity"/>
    <property type="evidence" value="ECO:0007669"/>
    <property type="project" value="InterPro"/>
</dbReference>
<dbReference type="PANTHER" id="PTHR23502:SF51">
    <property type="entry name" value="QUINIDINE RESISTANCE PROTEIN 1-RELATED"/>
    <property type="match status" value="1"/>
</dbReference>
<dbReference type="Proteomes" id="UP000242180">
    <property type="component" value="Unassembled WGS sequence"/>
</dbReference>
<dbReference type="OrthoDB" id="9986881at2759"/>
<comment type="caution">
    <text evidence="8">The sequence shown here is derived from an EMBL/GenBank/DDBJ whole genome shotgun (WGS) entry which is preliminary data.</text>
</comment>
<dbReference type="OMA" id="RARCGHI"/>
<reference evidence="8 9" key="1">
    <citation type="submission" date="2016-07" db="EMBL/GenBank/DDBJ databases">
        <title>Pervasive Adenine N6-methylation of Active Genes in Fungi.</title>
        <authorList>
            <consortium name="DOE Joint Genome Institute"/>
            <person name="Mondo S.J."/>
            <person name="Dannebaum R.O."/>
            <person name="Kuo R.C."/>
            <person name="Labutti K."/>
            <person name="Haridas S."/>
            <person name="Kuo A."/>
            <person name="Salamov A."/>
            <person name="Ahrendt S.R."/>
            <person name="Lipzen A."/>
            <person name="Sullivan W."/>
            <person name="Andreopoulos W.B."/>
            <person name="Clum A."/>
            <person name="Lindquist E."/>
            <person name="Daum C."/>
            <person name="Ramamoorthy G.K."/>
            <person name="Gryganskyi A."/>
            <person name="Culley D."/>
            <person name="Magnuson J.K."/>
            <person name="James T.Y."/>
            <person name="O'Malley M.A."/>
            <person name="Stajich J.E."/>
            <person name="Spatafora J.W."/>
            <person name="Visel A."/>
            <person name="Grigoriev I.V."/>
        </authorList>
    </citation>
    <scope>NUCLEOTIDE SEQUENCE [LARGE SCALE GENOMIC DNA]</scope>
    <source>
        <strain evidence="8 9">NRRL 2496</strain>
    </source>
</reference>
<keyword evidence="3 6" id="KW-0812">Transmembrane</keyword>
<dbReference type="SUPFAM" id="SSF103473">
    <property type="entry name" value="MFS general substrate transporter"/>
    <property type="match status" value="1"/>
</dbReference>
<evidence type="ECO:0000259" key="7">
    <source>
        <dbReference type="PROSITE" id="PS50850"/>
    </source>
</evidence>
<feature type="transmembrane region" description="Helical" evidence="6">
    <location>
        <begin position="139"/>
        <end position="161"/>
    </location>
</feature>
<dbReference type="Gene3D" id="1.20.1250.20">
    <property type="entry name" value="MFS general substrate transporter like domains"/>
    <property type="match status" value="1"/>
</dbReference>
<feature type="transmembrane region" description="Helical" evidence="6">
    <location>
        <begin position="58"/>
        <end position="76"/>
    </location>
</feature>
<keyword evidence="2" id="KW-0813">Transport</keyword>
<keyword evidence="5 6" id="KW-0472">Membrane</keyword>
<evidence type="ECO:0000313" key="9">
    <source>
        <dbReference type="Proteomes" id="UP000242180"/>
    </source>
</evidence>
<accession>A0A1X2HW96</accession>
<keyword evidence="9" id="KW-1185">Reference proteome</keyword>
<organism evidence="8 9">
    <name type="scientific">Syncephalastrum racemosum</name>
    <name type="common">Filamentous fungus</name>
    <dbReference type="NCBI Taxonomy" id="13706"/>
    <lineage>
        <taxon>Eukaryota</taxon>
        <taxon>Fungi</taxon>
        <taxon>Fungi incertae sedis</taxon>
        <taxon>Mucoromycota</taxon>
        <taxon>Mucoromycotina</taxon>
        <taxon>Mucoromycetes</taxon>
        <taxon>Mucorales</taxon>
        <taxon>Syncephalastraceae</taxon>
        <taxon>Syncephalastrum</taxon>
    </lineage>
</organism>
<evidence type="ECO:0000256" key="1">
    <source>
        <dbReference type="ARBA" id="ARBA00004141"/>
    </source>
</evidence>
<feature type="transmembrane region" description="Helical" evidence="6">
    <location>
        <begin position="27"/>
        <end position="46"/>
    </location>
</feature>
<dbReference type="STRING" id="13706.A0A1X2HW96"/>
<dbReference type="PANTHER" id="PTHR23502">
    <property type="entry name" value="MAJOR FACILITATOR SUPERFAMILY"/>
    <property type="match status" value="1"/>
</dbReference>
<dbReference type="InterPro" id="IPR020846">
    <property type="entry name" value="MFS_dom"/>
</dbReference>
<dbReference type="InterPro" id="IPR011701">
    <property type="entry name" value="MFS"/>
</dbReference>
<evidence type="ECO:0000256" key="4">
    <source>
        <dbReference type="ARBA" id="ARBA00022989"/>
    </source>
</evidence>
<evidence type="ECO:0000256" key="2">
    <source>
        <dbReference type="ARBA" id="ARBA00022448"/>
    </source>
</evidence>
<evidence type="ECO:0000256" key="3">
    <source>
        <dbReference type="ARBA" id="ARBA00022692"/>
    </source>
</evidence>
<evidence type="ECO:0000256" key="6">
    <source>
        <dbReference type="SAM" id="Phobius"/>
    </source>
</evidence>
<keyword evidence="4 6" id="KW-1133">Transmembrane helix</keyword>
<evidence type="ECO:0000313" key="8">
    <source>
        <dbReference type="EMBL" id="ORZ03823.1"/>
    </source>
</evidence>
<dbReference type="InParanoid" id="A0A1X2HW96"/>